<proteinExistence type="predicted"/>
<dbReference type="InterPro" id="IPR006450">
    <property type="entry name" value="Phage_HK97_gp6-like"/>
</dbReference>
<dbReference type="NCBIfam" id="TIGR02215">
    <property type="entry name" value="phage_chp_gp8"/>
    <property type="match status" value="1"/>
</dbReference>
<keyword evidence="2" id="KW-1185">Reference proteome</keyword>
<dbReference type="EMBL" id="AP012279">
    <property type="protein sequence ID" value="BAL75999.1"/>
    <property type="molecule type" value="Genomic_DNA"/>
</dbReference>
<dbReference type="AlphaFoldDB" id="A0AAI8QC63"/>
<name>A0AAI8QC63_9BRAD</name>
<dbReference type="KEGG" id="brs:S23_27870"/>
<dbReference type="Proteomes" id="UP000007886">
    <property type="component" value="Chromosome"/>
</dbReference>
<dbReference type="InterPro" id="IPR011738">
    <property type="entry name" value="Phage_CHP"/>
</dbReference>
<sequence>MSQAVRVLITPPTVAVLTRDEVKRHLRVDFDDDNDLIDGMKQAAVDQLDPAGGGWLGRALRPQTWELQLPGFWQADGCSDDYPPGAIVLPYPPLISIDSVSYLDSAGATQTLAAVSGYRVLGQGSLKRQAIAPPFGQRWPSTRSDAGSVKIRFTCGYPAADPNADPVVVDRLPAPVKAWLKLYIGALYQNRESFVSDARGQVVELPAHIMQMLSTSRIYG</sequence>
<dbReference type="NCBIfam" id="TIGR01560">
    <property type="entry name" value="put_DNA_pack"/>
    <property type="match status" value="1"/>
</dbReference>
<gene>
    <name evidence="1" type="ORF">S23_27870</name>
</gene>
<evidence type="ECO:0000313" key="1">
    <source>
        <dbReference type="EMBL" id="BAL75999.1"/>
    </source>
</evidence>
<protein>
    <submittedName>
        <fullName evidence="1">PhiE125 gp8 family protein</fullName>
    </submittedName>
</protein>
<evidence type="ECO:0000313" key="2">
    <source>
        <dbReference type="Proteomes" id="UP000007886"/>
    </source>
</evidence>
<reference evidence="1 2" key="1">
    <citation type="journal article" date="2012" name="Microbes Environ.">
        <title>Complete genome sequence of Bradyrhizobium sp. S23321: insights into symbiosis evolution in soil oligotrophs.</title>
        <authorList>
            <person name="Okubo T."/>
            <person name="Tsukui T."/>
            <person name="Maita H."/>
            <person name="Okamoto S."/>
            <person name="Oshima K."/>
            <person name="Fujisawa T."/>
            <person name="Saito A."/>
            <person name="Futamata H."/>
            <person name="Hattori R."/>
            <person name="Shimomura Y."/>
            <person name="Haruta S."/>
            <person name="Morimoto S."/>
            <person name="Wang Y."/>
            <person name="Sakai Y."/>
            <person name="Hattori M."/>
            <person name="Aizawa S."/>
            <person name="Nagashima K.V.P."/>
            <person name="Masuda S."/>
            <person name="Hattori T."/>
            <person name="Yamashita A."/>
            <person name="Bao Z."/>
            <person name="Hayatsu M."/>
            <person name="Kajiya-Kanegae H."/>
            <person name="Yoshinaga I."/>
            <person name="Sakamoto K."/>
            <person name="Toyota K."/>
            <person name="Nakao M."/>
            <person name="Kohara M."/>
            <person name="Anda M."/>
            <person name="Niwa R."/>
            <person name="Jung-Hwan P."/>
            <person name="Sameshima-Saito R."/>
            <person name="Tokuda S."/>
            <person name="Yamamoto S."/>
            <person name="Yamamoto S."/>
            <person name="Yokoyama T."/>
            <person name="Akutsu T."/>
            <person name="Nakamura Y."/>
            <person name="Nakahira-Yanaka Y."/>
            <person name="Takada Hoshino Y."/>
            <person name="Hirakawa H."/>
            <person name="Mitsui H."/>
            <person name="Terasawa K."/>
            <person name="Itakura M."/>
            <person name="Sato S."/>
            <person name="Ikeda-Ohtsubo W."/>
            <person name="Sakakura N."/>
            <person name="Kaminuma E."/>
            <person name="Minamisawa K."/>
        </authorList>
    </citation>
    <scope>NUCLEOTIDE SEQUENCE [LARGE SCALE GENOMIC DNA]</scope>
    <source>
        <strain evidence="1 2">S23321</strain>
    </source>
</reference>
<dbReference type="Gene3D" id="1.10.3230.30">
    <property type="entry name" value="Phage gp6-like head-tail connector protein"/>
    <property type="match status" value="1"/>
</dbReference>
<organism evidence="1 2">
    <name type="scientific">Bradyrhizobium cosmicum</name>
    <dbReference type="NCBI Taxonomy" id="1404864"/>
    <lineage>
        <taxon>Bacteria</taxon>
        <taxon>Pseudomonadati</taxon>
        <taxon>Pseudomonadota</taxon>
        <taxon>Alphaproteobacteria</taxon>
        <taxon>Hyphomicrobiales</taxon>
        <taxon>Nitrobacteraceae</taxon>
        <taxon>Bradyrhizobium</taxon>
    </lineage>
</organism>
<accession>A0AAI8QC63</accession>
<dbReference type="RefSeq" id="WP_015685319.1">
    <property type="nucleotide sequence ID" value="NC_017082.1"/>
</dbReference>